<proteinExistence type="predicted"/>
<dbReference type="Proteomes" id="UP001293593">
    <property type="component" value="Unassembled WGS sequence"/>
</dbReference>
<evidence type="ECO:0000313" key="2">
    <source>
        <dbReference type="EMBL" id="KAK4265759.1"/>
    </source>
</evidence>
<sequence>MSAAASNDLGFPSKSTAVISAPGTSERNLPTSVLSSKWPHPVWHAQWKNYGGSETQERKKDYISGFGADQLISVLPYPHVLPSTNNGVASLMGSVEIEFISNIRRYFSTLNFIPSLES</sequence>
<organism evidence="2 3">
    <name type="scientific">Acacia crassicarpa</name>
    <name type="common">northern wattle</name>
    <dbReference type="NCBI Taxonomy" id="499986"/>
    <lineage>
        <taxon>Eukaryota</taxon>
        <taxon>Viridiplantae</taxon>
        <taxon>Streptophyta</taxon>
        <taxon>Embryophyta</taxon>
        <taxon>Tracheophyta</taxon>
        <taxon>Spermatophyta</taxon>
        <taxon>Magnoliopsida</taxon>
        <taxon>eudicotyledons</taxon>
        <taxon>Gunneridae</taxon>
        <taxon>Pentapetalae</taxon>
        <taxon>rosids</taxon>
        <taxon>fabids</taxon>
        <taxon>Fabales</taxon>
        <taxon>Fabaceae</taxon>
        <taxon>Caesalpinioideae</taxon>
        <taxon>mimosoid clade</taxon>
        <taxon>Acacieae</taxon>
        <taxon>Acacia</taxon>
    </lineage>
</organism>
<gene>
    <name evidence="2" type="ORF">QN277_026772</name>
</gene>
<keyword evidence="3" id="KW-1185">Reference proteome</keyword>
<accession>A0AAE1K4Y2</accession>
<name>A0AAE1K4Y2_9FABA</name>
<comment type="caution">
    <text evidence="2">The sequence shown here is derived from an EMBL/GenBank/DDBJ whole genome shotgun (WGS) entry which is preliminary data.</text>
</comment>
<feature type="compositionally biased region" description="Polar residues" evidence="1">
    <location>
        <begin position="13"/>
        <end position="33"/>
    </location>
</feature>
<reference evidence="2" key="1">
    <citation type="submission" date="2023-10" db="EMBL/GenBank/DDBJ databases">
        <title>Chromosome-level genome of the transformable northern wattle, Acacia crassicarpa.</title>
        <authorList>
            <person name="Massaro I."/>
            <person name="Sinha N.R."/>
            <person name="Poethig S."/>
            <person name="Leichty A.R."/>
        </authorList>
    </citation>
    <scope>NUCLEOTIDE SEQUENCE</scope>
    <source>
        <strain evidence="2">Acra3RX</strain>
        <tissue evidence="2">Leaf</tissue>
    </source>
</reference>
<dbReference type="EMBL" id="JAWXYG010000008">
    <property type="protein sequence ID" value="KAK4265759.1"/>
    <property type="molecule type" value="Genomic_DNA"/>
</dbReference>
<evidence type="ECO:0000313" key="3">
    <source>
        <dbReference type="Proteomes" id="UP001293593"/>
    </source>
</evidence>
<dbReference type="AlphaFoldDB" id="A0AAE1K4Y2"/>
<evidence type="ECO:0000256" key="1">
    <source>
        <dbReference type="SAM" id="MobiDB-lite"/>
    </source>
</evidence>
<feature type="region of interest" description="Disordered" evidence="1">
    <location>
        <begin position="1"/>
        <end position="33"/>
    </location>
</feature>
<protein>
    <submittedName>
        <fullName evidence="2">Uncharacterized protein</fullName>
    </submittedName>
</protein>